<dbReference type="EMBL" id="GG745328">
    <property type="protein sequence ID" value="KNE54864.1"/>
    <property type="molecule type" value="Genomic_DNA"/>
</dbReference>
<reference evidence="1 2" key="1">
    <citation type="submission" date="2009-11" db="EMBL/GenBank/DDBJ databases">
        <title>Annotation of Allomyces macrogynus ATCC 38327.</title>
        <authorList>
            <consortium name="The Broad Institute Genome Sequencing Platform"/>
            <person name="Russ C."/>
            <person name="Cuomo C."/>
            <person name="Burger G."/>
            <person name="Gray M.W."/>
            <person name="Holland P.W.H."/>
            <person name="King N."/>
            <person name="Lang F.B.F."/>
            <person name="Roger A.J."/>
            <person name="Ruiz-Trillo I."/>
            <person name="Young S.K."/>
            <person name="Zeng Q."/>
            <person name="Gargeya S."/>
            <person name="Fitzgerald M."/>
            <person name="Haas B."/>
            <person name="Abouelleil A."/>
            <person name="Alvarado L."/>
            <person name="Arachchi H.M."/>
            <person name="Berlin A."/>
            <person name="Chapman S.B."/>
            <person name="Gearin G."/>
            <person name="Goldberg J."/>
            <person name="Griggs A."/>
            <person name="Gujja S."/>
            <person name="Hansen M."/>
            <person name="Heiman D."/>
            <person name="Howarth C."/>
            <person name="Larimer J."/>
            <person name="Lui A."/>
            <person name="MacDonald P.J.P."/>
            <person name="McCowen C."/>
            <person name="Montmayeur A."/>
            <person name="Murphy C."/>
            <person name="Neiman D."/>
            <person name="Pearson M."/>
            <person name="Priest M."/>
            <person name="Roberts A."/>
            <person name="Saif S."/>
            <person name="Shea T."/>
            <person name="Sisk P."/>
            <person name="Stolte C."/>
            <person name="Sykes S."/>
            <person name="Wortman J."/>
            <person name="Nusbaum C."/>
            <person name="Birren B."/>
        </authorList>
    </citation>
    <scope>NUCLEOTIDE SEQUENCE [LARGE SCALE GENOMIC DNA]</scope>
    <source>
        <strain evidence="1 2">ATCC 38327</strain>
    </source>
</reference>
<dbReference type="VEuPathDB" id="FungiDB:AMAG_00812"/>
<protein>
    <submittedName>
        <fullName evidence="1">Uncharacterized protein</fullName>
    </submittedName>
</protein>
<gene>
    <name evidence="1" type="ORF">AMAG_00812</name>
</gene>
<dbReference type="AlphaFoldDB" id="A0A0L0RXL0"/>
<proteinExistence type="predicted"/>
<evidence type="ECO:0000313" key="1">
    <source>
        <dbReference type="EMBL" id="KNE54864.1"/>
    </source>
</evidence>
<dbReference type="Proteomes" id="UP000054350">
    <property type="component" value="Unassembled WGS sequence"/>
</dbReference>
<dbReference type="OrthoDB" id="5558316at2759"/>
<keyword evidence="2" id="KW-1185">Reference proteome</keyword>
<reference evidence="2" key="2">
    <citation type="submission" date="2009-11" db="EMBL/GenBank/DDBJ databases">
        <title>The Genome Sequence of Allomyces macrogynus strain ATCC 38327.</title>
        <authorList>
            <consortium name="The Broad Institute Genome Sequencing Platform"/>
            <person name="Russ C."/>
            <person name="Cuomo C."/>
            <person name="Shea T."/>
            <person name="Young S.K."/>
            <person name="Zeng Q."/>
            <person name="Koehrsen M."/>
            <person name="Haas B."/>
            <person name="Borodovsky M."/>
            <person name="Guigo R."/>
            <person name="Alvarado L."/>
            <person name="Berlin A."/>
            <person name="Borenstein D."/>
            <person name="Chen Z."/>
            <person name="Engels R."/>
            <person name="Freedman E."/>
            <person name="Gellesch M."/>
            <person name="Goldberg J."/>
            <person name="Griggs A."/>
            <person name="Gujja S."/>
            <person name="Heiman D."/>
            <person name="Hepburn T."/>
            <person name="Howarth C."/>
            <person name="Jen D."/>
            <person name="Larson L."/>
            <person name="Lewis B."/>
            <person name="Mehta T."/>
            <person name="Park D."/>
            <person name="Pearson M."/>
            <person name="Roberts A."/>
            <person name="Saif S."/>
            <person name="Shenoy N."/>
            <person name="Sisk P."/>
            <person name="Stolte C."/>
            <person name="Sykes S."/>
            <person name="Walk T."/>
            <person name="White J."/>
            <person name="Yandava C."/>
            <person name="Burger G."/>
            <person name="Gray M.W."/>
            <person name="Holland P.W.H."/>
            <person name="King N."/>
            <person name="Lang F.B.F."/>
            <person name="Roger A.J."/>
            <person name="Ruiz-Trillo I."/>
            <person name="Lander E."/>
            <person name="Nusbaum C."/>
        </authorList>
    </citation>
    <scope>NUCLEOTIDE SEQUENCE [LARGE SCALE GENOMIC DNA]</scope>
    <source>
        <strain evidence="2">ATCC 38327</strain>
    </source>
</reference>
<accession>A0A0L0RXL0</accession>
<sequence length="337" mass="38310">MFSGIKQKLKEFGVEFVEDHVRPPLQEKATRELETFRSNALRDLPDKLFEQILKSAARIDDKDGDGRTDADASAFSSVAGSFVRKHLLERPERREKLQRTLRSLVDDVAPSIVKVTDSLDENATEFAVRELKVAAHLVPAEEQRELEDLDRDLEWDDNTFSHAQRAFNGVETVPEDPRVAALWPTLDREAPPNADRATRTVHRARRHVRKLVRMLLPVILAMLPMALHKAVHHLVTKELDEEFSDMRGKWSWLDGIVNYAQEKTDDIKDKVVRDLCETVWERGCEEKTTRGLVGMLVQFEAEVMQEFDNGVRSLPVFGDSGSGGITESLSGLTKLFK</sequence>
<evidence type="ECO:0000313" key="2">
    <source>
        <dbReference type="Proteomes" id="UP000054350"/>
    </source>
</evidence>
<organism evidence="1 2">
    <name type="scientific">Allomyces macrogynus (strain ATCC 38327)</name>
    <name type="common">Allomyces javanicus var. macrogynus</name>
    <dbReference type="NCBI Taxonomy" id="578462"/>
    <lineage>
        <taxon>Eukaryota</taxon>
        <taxon>Fungi</taxon>
        <taxon>Fungi incertae sedis</taxon>
        <taxon>Blastocladiomycota</taxon>
        <taxon>Blastocladiomycetes</taxon>
        <taxon>Blastocladiales</taxon>
        <taxon>Blastocladiaceae</taxon>
        <taxon>Allomyces</taxon>
    </lineage>
</organism>
<name>A0A0L0RXL0_ALLM3</name>